<evidence type="ECO:0000256" key="1">
    <source>
        <dbReference type="ARBA" id="ARBA00004651"/>
    </source>
</evidence>
<keyword evidence="7" id="KW-0012">Acyltransferase</keyword>
<dbReference type="Gene3D" id="3.40.50.1110">
    <property type="entry name" value="SGNH hydrolase"/>
    <property type="match status" value="1"/>
</dbReference>
<dbReference type="InterPro" id="IPR036514">
    <property type="entry name" value="SGNH_hydro_sf"/>
</dbReference>
<feature type="transmembrane region" description="Helical" evidence="8">
    <location>
        <begin position="387"/>
        <end position="408"/>
    </location>
</feature>
<keyword evidence="4 8" id="KW-0812">Transmembrane</keyword>
<feature type="transmembrane region" description="Helical" evidence="8">
    <location>
        <begin position="61"/>
        <end position="82"/>
    </location>
</feature>
<feature type="transmembrane region" description="Helical" evidence="8">
    <location>
        <begin position="173"/>
        <end position="189"/>
    </location>
</feature>
<dbReference type="InterPro" id="IPR002656">
    <property type="entry name" value="Acyl_transf_3_dom"/>
</dbReference>
<dbReference type="PANTHER" id="PTHR23028">
    <property type="entry name" value="ACETYLTRANSFERASE"/>
    <property type="match status" value="1"/>
</dbReference>
<dbReference type="InterPro" id="IPR050879">
    <property type="entry name" value="Acyltransferase_3"/>
</dbReference>
<reference evidence="11 12" key="1">
    <citation type="submission" date="2017-10" db="EMBL/GenBank/DDBJ databases">
        <title>Sequencing the genomes of 1000 actinobacteria strains.</title>
        <authorList>
            <person name="Klenk H.-P."/>
        </authorList>
    </citation>
    <scope>NUCLEOTIDE SEQUENCE [LARGE SCALE GENOMIC DNA]</scope>
    <source>
        <strain evidence="11 12">DSM 21798</strain>
    </source>
</reference>
<evidence type="ECO:0000256" key="4">
    <source>
        <dbReference type="ARBA" id="ARBA00022692"/>
    </source>
</evidence>
<feature type="transmembrane region" description="Helical" evidence="8">
    <location>
        <begin position="321"/>
        <end position="346"/>
    </location>
</feature>
<dbReference type="GO" id="GO:0016747">
    <property type="term" value="F:acyltransferase activity, transferring groups other than amino-acyl groups"/>
    <property type="evidence" value="ECO:0007669"/>
    <property type="project" value="InterPro"/>
</dbReference>
<evidence type="ECO:0000256" key="7">
    <source>
        <dbReference type="ARBA" id="ARBA00023315"/>
    </source>
</evidence>
<sequence length="687" mass="74588">MTLSPRRLRRRRPRRATASSYGVDCMKVTRIGFRPDIQALRAIAVLLVVIYHAGVPWLSGGYIGVDVFFVISGFLITAHLVSELSKYGRIRFATFYARRIRRILPASLVVVALSVVAAAIWIPPLLQPRSFKESIFTALYIPNFYFAGEKVDYLSNPNPSIFQHFWSLGVEEQFYLVWPAAIALVFLVTRKSVRGLIATLAFVLFVGLAGSIWLTERSQPLAFFMMPSRAWEFAIGGLLAVLVTATSFALSPLVRWSIGWVGVVALVACGIIYDGATIFPGTAAIIPVIATALVIAAGSGRDAQGNMGRFSSTVLLSNKPMIFIGTISYSLYLVHWPLLTIPQIAVGDQRPLSLPVTLGLATVGIPLAWLLYRFVETPLRAPREKTWPTMVIAAGVSACLVLTCGTAYRASVDRPFHTQTAVEESGPTAEPVATPFVPLNMTPTVKDASEDNPDVYAEGCHLSDGESDINECRVEVDPDAPTVMLFGDSHAAQWYPALHVLAERGDINLVSNTKSNCAAYEVASSADCRKWKKNVLHAVKLDEPDLTIVTGYTGKGETRPSASVWEHGVAQIIAELQENTDVAVMLDNPQFGMDPATCLSGHVNDAAACGAPKSQALSTDLKDAAREAASSQSAAVLDMTNYFCNEDFCPVIIGNRLVYRDAHHISATYSAALADGLWKQLGALLKH</sequence>
<evidence type="ECO:0000256" key="6">
    <source>
        <dbReference type="ARBA" id="ARBA00023136"/>
    </source>
</evidence>
<accession>A0A2A9E114</accession>
<keyword evidence="6 8" id="KW-0472">Membrane</keyword>
<keyword evidence="12" id="KW-1185">Reference proteome</keyword>
<proteinExistence type="predicted"/>
<dbReference type="GO" id="GO:0009103">
    <property type="term" value="P:lipopolysaccharide biosynthetic process"/>
    <property type="evidence" value="ECO:0007669"/>
    <property type="project" value="TreeGrafter"/>
</dbReference>
<evidence type="ECO:0000256" key="8">
    <source>
        <dbReference type="SAM" id="Phobius"/>
    </source>
</evidence>
<dbReference type="Proteomes" id="UP000221369">
    <property type="component" value="Unassembled WGS sequence"/>
</dbReference>
<keyword evidence="3" id="KW-0808">Transferase</keyword>
<evidence type="ECO:0000313" key="11">
    <source>
        <dbReference type="EMBL" id="PFG31902.1"/>
    </source>
</evidence>
<organism evidence="11 12">
    <name type="scientific">Paramicrobacterium agarici</name>
    <dbReference type="NCBI Taxonomy" id="630514"/>
    <lineage>
        <taxon>Bacteria</taxon>
        <taxon>Bacillati</taxon>
        <taxon>Actinomycetota</taxon>
        <taxon>Actinomycetes</taxon>
        <taxon>Micrococcales</taxon>
        <taxon>Microbacteriaceae</taxon>
        <taxon>Paramicrobacterium</taxon>
    </lineage>
</organism>
<dbReference type="PANTHER" id="PTHR23028:SF53">
    <property type="entry name" value="ACYL_TRANSF_3 DOMAIN-CONTAINING PROTEIN"/>
    <property type="match status" value="1"/>
</dbReference>
<evidence type="ECO:0000256" key="5">
    <source>
        <dbReference type="ARBA" id="ARBA00022989"/>
    </source>
</evidence>
<evidence type="ECO:0000256" key="2">
    <source>
        <dbReference type="ARBA" id="ARBA00022475"/>
    </source>
</evidence>
<feature type="transmembrane region" description="Helical" evidence="8">
    <location>
        <begin position="279"/>
        <end position="300"/>
    </location>
</feature>
<feature type="transmembrane region" description="Helical" evidence="8">
    <location>
        <begin position="352"/>
        <end position="375"/>
    </location>
</feature>
<feature type="transmembrane region" description="Helical" evidence="8">
    <location>
        <begin position="196"/>
        <end position="213"/>
    </location>
</feature>
<feature type="transmembrane region" description="Helical" evidence="8">
    <location>
        <begin position="103"/>
        <end position="122"/>
    </location>
</feature>
<dbReference type="GO" id="GO:0005886">
    <property type="term" value="C:plasma membrane"/>
    <property type="evidence" value="ECO:0007669"/>
    <property type="project" value="UniProtKB-SubCell"/>
</dbReference>
<feature type="domain" description="Acyltransferase 3" evidence="9">
    <location>
        <begin position="36"/>
        <end position="373"/>
    </location>
</feature>
<evidence type="ECO:0000259" key="10">
    <source>
        <dbReference type="Pfam" id="PF19040"/>
    </source>
</evidence>
<comment type="caution">
    <text evidence="11">The sequence shown here is derived from an EMBL/GenBank/DDBJ whole genome shotgun (WGS) entry which is preliminary data.</text>
</comment>
<name>A0A2A9E114_9MICO</name>
<keyword evidence="5 8" id="KW-1133">Transmembrane helix</keyword>
<evidence type="ECO:0000313" key="12">
    <source>
        <dbReference type="Proteomes" id="UP000221369"/>
    </source>
</evidence>
<feature type="transmembrane region" description="Helical" evidence="8">
    <location>
        <begin position="257"/>
        <end position="273"/>
    </location>
</feature>
<protein>
    <submittedName>
        <fullName evidence="11">Peptidoglycan/LPS O-acetylase OafA/YrhL</fullName>
    </submittedName>
</protein>
<evidence type="ECO:0000259" key="9">
    <source>
        <dbReference type="Pfam" id="PF01757"/>
    </source>
</evidence>
<dbReference type="Pfam" id="PF19040">
    <property type="entry name" value="SGNH"/>
    <property type="match status" value="1"/>
</dbReference>
<comment type="subcellular location">
    <subcellularLocation>
        <location evidence="1">Cell membrane</location>
        <topology evidence="1">Multi-pass membrane protein</topology>
    </subcellularLocation>
</comment>
<dbReference type="SUPFAM" id="SSF52266">
    <property type="entry name" value="SGNH hydrolase"/>
    <property type="match status" value="1"/>
</dbReference>
<dbReference type="Pfam" id="PF01757">
    <property type="entry name" value="Acyl_transf_3"/>
    <property type="match status" value="1"/>
</dbReference>
<gene>
    <name evidence="11" type="ORF">ATJ78_2885</name>
</gene>
<feature type="domain" description="SGNH" evidence="10">
    <location>
        <begin position="460"/>
        <end position="675"/>
    </location>
</feature>
<dbReference type="InterPro" id="IPR043968">
    <property type="entry name" value="SGNH"/>
</dbReference>
<evidence type="ECO:0000256" key="3">
    <source>
        <dbReference type="ARBA" id="ARBA00022679"/>
    </source>
</evidence>
<feature type="transmembrane region" description="Helical" evidence="8">
    <location>
        <begin position="39"/>
        <end position="55"/>
    </location>
</feature>
<keyword evidence="2" id="KW-1003">Cell membrane</keyword>
<feature type="transmembrane region" description="Helical" evidence="8">
    <location>
        <begin position="233"/>
        <end position="250"/>
    </location>
</feature>
<dbReference type="AlphaFoldDB" id="A0A2A9E114"/>
<dbReference type="EMBL" id="PDJE01000001">
    <property type="protein sequence ID" value="PFG31902.1"/>
    <property type="molecule type" value="Genomic_DNA"/>
</dbReference>